<evidence type="ECO:0000313" key="4">
    <source>
        <dbReference type="Proteomes" id="UP001596997"/>
    </source>
</evidence>
<evidence type="ECO:0000313" key="3">
    <source>
        <dbReference type="EMBL" id="MFD0963348.1"/>
    </source>
</evidence>
<sequence length="159" mass="18485">MKKSIFLLISIIFISCASVKKYENIELDLSNQNLVKLPDDILKYKKLEVLNLRNNNFNQFPKQVSSLPNLKRLFLSSNHIDSIPIEILENKELVVLYLDDNNILNFRNLKPMQKLRIISITHNPIRTKENIECLIPKEAQVLYGNEFPTIKGSDCKETK</sequence>
<keyword evidence="2" id="KW-0677">Repeat</keyword>
<dbReference type="Proteomes" id="UP001596997">
    <property type="component" value="Unassembled WGS sequence"/>
</dbReference>
<reference evidence="4" key="1">
    <citation type="journal article" date="2019" name="Int. J. Syst. Evol. Microbiol.">
        <title>The Global Catalogue of Microorganisms (GCM) 10K type strain sequencing project: providing services to taxonomists for standard genome sequencing and annotation.</title>
        <authorList>
            <consortium name="The Broad Institute Genomics Platform"/>
            <consortium name="The Broad Institute Genome Sequencing Center for Infectious Disease"/>
            <person name="Wu L."/>
            <person name="Ma J."/>
        </authorList>
    </citation>
    <scope>NUCLEOTIDE SEQUENCE [LARGE SCALE GENOMIC DNA]</scope>
    <source>
        <strain evidence="4">CCUG 62114</strain>
    </source>
</reference>
<dbReference type="SUPFAM" id="SSF52075">
    <property type="entry name" value="Outer arm dynein light chain 1"/>
    <property type="match status" value="1"/>
</dbReference>
<dbReference type="Pfam" id="PF13855">
    <property type="entry name" value="LRR_8"/>
    <property type="match status" value="1"/>
</dbReference>
<accession>A0ABW3I0M6</accession>
<protein>
    <submittedName>
        <fullName evidence="3">Leucine-rich repeat domain-containing protein</fullName>
    </submittedName>
</protein>
<organism evidence="3 4">
    <name type="scientific">Pseudofulvibacter geojedonensis</name>
    <dbReference type="NCBI Taxonomy" id="1123758"/>
    <lineage>
        <taxon>Bacteria</taxon>
        <taxon>Pseudomonadati</taxon>
        <taxon>Bacteroidota</taxon>
        <taxon>Flavobacteriia</taxon>
        <taxon>Flavobacteriales</taxon>
        <taxon>Flavobacteriaceae</taxon>
        <taxon>Pseudofulvibacter</taxon>
    </lineage>
</organism>
<dbReference type="InterPro" id="IPR001611">
    <property type="entry name" value="Leu-rich_rpt"/>
</dbReference>
<dbReference type="EMBL" id="JBHTJM010000006">
    <property type="protein sequence ID" value="MFD0963348.1"/>
    <property type="molecule type" value="Genomic_DNA"/>
</dbReference>
<comment type="caution">
    <text evidence="3">The sequence shown here is derived from an EMBL/GenBank/DDBJ whole genome shotgun (WGS) entry which is preliminary data.</text>
</comment>
<dbReference type="Gene3D" id="3.80.10.10">
    <property type="entry name" value="Ribonuclease Inhibitor"/>
    <property type="match status" value="1"/>
</dbReference>
<dbReference type="PROSITE" id="PS51257">
    <property type="entry name" value="PROKAR_LIPOPROTEIN"/>
    <property type="match status" value="1"/>
</dbReference>
<keyword evidence="1" id="KW-0433">Leucine-rich repeat</keyword>
<dbReference type="PANTHER" id="PTHR48051">
    <property type="match status" value="1"/>
</dbReference>
<dbReference type="InterPro" id="IPR032675">
    <property type="entry name" value="LRR_dom_sf"/>
</dbReference>
<dbReference type="RefSeq" id="WP_377713976.1">
    <property type="nucleotide sequence ID" value="NZ_JBHTJM010000006.1"/>
</dbReference>
<dbReference type="InterPro" id="IPR050216">
    <property type="entry name" value="LRR_domain-containing"/>
</dbReference>
<dbReference type="SMART" id="SM00369">
    <property type="entry name" value="LRR_TYP"/>
    <property type="match status" value="2"/>
</dbReference>
<evidence type="ECO:0000256" key="1">
    <source>
        <dbReference type="ARBA" id="ARBA00022614"/>
    </source>
</evidence>
<evidence type="ECO:0000256" key="2">
    <source>
        <dbReference type="ARBA" id="ARBA00022737"/>
    </source>
</evidence>
<dbReference type="InterPro" id="IPR003591">
    <property type="entry name" value="Leu-rich_rpt_typical-subtyp"/>
</dbReference>
<name>A0ABW3I0M6_9FLAO</name>
<proteinExistence type="predicted"/>
<gene>
    <name evidence="3" type="ORF">ACFQ1O_04965</name>
</gene>
<dbReference type="PANTHER" id="PTHR48051:SF54">
    <property type="entry name" value="LEUCINE-RICH REPEAT-CONTAINING PROTEIN"/>
    <property type="match status" value="1"/>
</dbReference>
<dbReference type="PROSITE" id="PS51450">
    <property type="entry name" value="LRR"/>
    <property type="match status" value="2"/>
</dbReference>
<dbReference type="SMART" id="SM00365">
    <property type="entry name" value="LRR_SD22"/>
    <property type="match status" value="2"/>
</dbReference>
<keyword evidence="4" id="KW-1185">Reference proteome</keyword>